<evidence type="ECO:0000256" key="2">
    <source>
        <dbReference type="PROSITE-ProRule" id="PRU00176"/>
    </source>
</evidence>
<dbReference type="Gene3D" id="3.30.70.330">
    <property type="match status" value="1"/>
</dbReference>
<dbReference type="PROSITE" id="PS50102">
    <property type="entry name" value="RRM"/>
    <property type="match status" value="1"/>
</dbReference>
<evidence type="ECO:0000256" key="1">
    <source>
        <dbReference type="ARBA" id="ARBA00022884"/>
    </source>
</evidence>
<dbReference type="Proteomes" id="UP000095282">
    <property type="component" value="Unplaced"/>
</dbReference>
<dbReference type="InterPro" id="IPR035979">
    <property type="entry name" value="RBD_domain_sf"/>
</dbReference>
<dbReference type="GO" id="GO:0005686">
    <property type="term" value="C:U2 snRNP"/>
    <property type="evidence" value="ECO:0007669"/>
    <property type="project" value="TreeGrafter"/>
</dbReference>
<dbReference type="InterPro" id="IPR000504">
    <property type="entry name" value="RRM_dom"/>
</dbReference>
<sequence>MNPITNIKNQNRMNERELSLGYAGDLKKSWHQTYKDSAWIYIGGLSYALSEGDVIAVFSQYGEVMNVNLIRDKDTGKSKGFAFLCYKDQRSTVLAVDNFNGITLHKRMIRVDHVEEYKVPKYKEDADEETKRLWEEGCAPKPIMREADPMEVQEKRIKKAKEFMLDIGEKKLAKKIRKLEKKAARDPDGDWKNKAKLIDKVVAEDDLYGENKHFDFGKKKEVEEVKHNPRPDFEKADWRDIEIWKVIREREKAEKAAKGESTEAWGPEEHYVSKRYQGR</sequence>
<dbReference type="Pfam" id="PF00076">
    <property type="entry name" value="RRM_1"/>
    <property type="match status" value="1"/>
</dbReference>
<name>A0A1I7UAA4_9PELO</name>
<keyword evidence="1 2" id="KW-0694">RNA-binding</keyword>
<dbReference type="GO" id="GO:0071011">
    <property type="term" value="C:precatalytic spliceosome"/>
    <property type="evidence" value="ECO:0007669"/>
    <property type="project" value="TreeGrafter"/>
</dbReference>
<feature type="domain" description="RRM" evidence="4">
    <location>
        <begin position="38"/>
        <end position="116"/>
    </location>
</feature>
<evidence type="ECO:0000259" key="4">
    <source>
        <dbReference type="PROSITE" id="PS50102"/>
    </source>
</evidence>
<accession>A0A1I7UAA4</accession>
<feature type="compositionally biased region" description="Basic and acidic residues" evidence="3">
    <location>
        <begin position="255"/>
        <end position="272"/>
    </location>
</feature>
<evidence type="ECO:0000256" key="3">
    <source>
        <dbReference type="SAM" id="MobiDB-lite"/>
    </source>
</evidence>
<dbReference type="PANTHER" id="PTHR45880">
    <property type="entry name" value="RNA-BINDING MOTIF PROTEIN, X-LINKED 2"/>
    <property type="match status" value="1"/>
</dbReference>
<evidence type="ECO:0000313" key="6">
    <source>
        <dbReference type="WBParaSite" id="Csp11.Scaffold629.g16454.t1"/>
    </source>
</evidence>
<dbReference type="InterPro" id="IPR051847">
    <property type="entry name" value="RNA_proc/Spliceosome_comp"/>
</dbReference>
<dbReference type="InterPro" id="IPR045844">
    <property type="entry name" value="RRM_Ist3-like"/>
</dbReference>
<dbReference type="STRING" id="1561998.A0A1I7UAA4"/>
<dbReference type="SMART" id="SM00360">
    <property type="entry name" value="RRM"/>
    <property type="match status" value="1"/>
</dbReference>
<dbReference type="WBParaSite" id="Csp11.Scaffold629.g16454.t1">
    <property type="protein sequence ID" value="Csp11.Scaffold629.g16454.t1"/>
    <property type="gene ID" value="Csp11.Scaffold629.g16454"/>
</dbReference>
<reference evidence="6" key="1">
    <citation type="submission" date="2016-11" db="UniProtKB">
        <authorList>
            <consortium name="WormBaseParasite"/>
        </authorList>
    </citation>
    <scope>IDENTIFICATION</scope>
</reference>
<proteinExistence type="predicted"/>
<dbReference type="eggNOG" id="KOG0126">
    <property type="taxonomic scope" value="Eukaryota"/>
</dbReference>
<dbReference type="PANTHER" id="PTHR45880:SF1">
    <property type="entry name" value="RNA-BINDING MOTIF PROTEIN, X-LINKED 2"/>
    <property type="match status" value="1"/>
</dbReference>
<dbReference type="GO" id="GO:0000398">
    <property type="term" value="P:mRNA splicing, via spliceosome"/>
    <property type="evidence" value="ECO:0007669"/>
    <property type="project" value="InterPro"/>
</dbReference>
<dbReference type="AlphaFoldDB" id="A0A1I7UAA4"/>
<dbReference type="GO" id="GO:0071013">
    <property type="term" value="C:catalytic step 2 spliceosome"/>
    <property type="evidence" value="ECO:0007669"/>
    <property type="project" value="TreeGrafter"/>
</dbReference>
<protein>
    <submittedName>
        <fullName evidence="6">RRM domain-containing protein</fullName>
    </submittedName>
</protein>
<dbReference type="SUPFAM" id="SSF54928">
    <property type="entry name" value="RNA-binding domain, RBD"/>
    <property type="match status" value="1"/>
</dbReference>
<dbReference type="InterPro" id="IPR012677">
    <property type="entry name" value="Nucleotide-bd_a/b_plait_sf"/>
</dbReference>
<evidence type="ECO:0000313" key="5">
    <source>
        <dbReference type="Proteomes" id="UP000095282"/>
    </source>
</evidence>
<dbReference type="CDD" id="cd12411">
    <property type="entry name" value="RRM_ist3_like"/>
    <property type="match status" value="1"/>
</dbReference>
<feature type="region of interest" description="Disordered" evidence="3">
    <location>
        <begin position="255"/>
        <end position="279"/>
    </location>
</feature>
<organism evidence="5 6">
    <name type="scientific">Caenorhabditis tropicalis</name>
    <dbReference type="NCBI Taxonomy" id="1561998"/>
    <lineage>
        <taxon>Eukaryota</taxon>
        <taxon>Metazoa</taxon>
        <taxon>Ecdysozoa</taxon>
        <taxon>Nematoda</taxon>
        <taxon>Chromadorea</taxon>
        <taxon>Rhabditida</taxon>
        <taxon>Rhabditina</taxon>
        <taxon>Rhabditomorpha</taxon>
        <taxon>Rhabditoidea</taxon>
        <taxon>Rhabditidae</taxon>
        <taxon>Peloderinae</taxon>
        <taxon>Caenorhabditis</taxon>
    </lineage>
</organism>
<keyword evidence="5" id="KW-1185">Reference proteome</keyword>
<dbReference type="FunFam" id="3.30.70.330:FF:000962">
    <property type="entry name" value="RBMX2 ortholog"/>
    <property type="match status" value="1"/>
</dbReference>
<dbReference type="GO" id="GO:0003723">
    <property type="term" value="F:RNA binding"/>
    <property type="evidence" value="ECO:0007669"/>
    <property type="project" value="UniProtKB-UniRule"/>
</dbReference>